<organism evidence="2 3">
    <name type="scientific">Nonomuraea maheshkhaliensis</name>
    <dbReference type="NCBI Taxonomy" id="419590"/>
    <lineage>
        <taxon>Bacteria</taxon>
        <taxon>Bacillati</taxon>
        <taxon>Actinomycetota</taxon>
        <taxon>Actinomycetes</taxon>
        <taxon>Streptosporangiales</taxon>
        <taxon>Streptosporangiaceae</taxon>
        <taxon>Nonomuraea</taxon>
    </lineage>
</organism>
<evidence type="ECO:0000313" key="2">
    <source>
        <dbReference type="EMBL" id="GAA1623734.1"/>
    </source>
</evidence>
<feature type="compositionally biased region" description="Basic and acidic residues" evidence="1">
    <location>
        <begin position="1"/>
        <end position="17"/>
    </location>
</feature>
<dbReference type="InterPro" id="IPR002052">
    <property type="entry name" value="DNA_methylase_N6_adenine_CS"/>
</dbReference>
<dbReference type="InterPro" id="IPR029063">
    <property type="entry name" value="SAM-dependent_MTases_sf"/>
</dbReference>
<evidence type="ECO:0000313" key="3">
    <source>
        <dbReference type="Proteomes" id="UP001500064"/>
    </source>
</evidence>
<evidence type="ECO:0008006" key="4">
    <source>
        <dbReference type="Google" id="ProtNLM"/>
    </source>
</evidence>
<evidence type="ECO:0000256" key="1">
    <source>
        <dbReference type="SAM" id="MobiDB-lite"/>
    </source>
</evidence>
<dbReference type="RefSeq" id="WP_346103460.1">
    <property type="nucleotide sequence ID" value="NZ_BAAAMU010000011.1"/>
</dbReference>
<dbReference type="Gene3D" id="3.40.50.150">
    <property type="entry name" value="Vaccinia Virus protein VP39"/>
    <property type="match status" value="1"/>
</dbReference>
<dbReference type="EMBL" id="BAAAMU010000011">
    <property type="protein sequence ID" value="GAA1623734.1"/>
    <property type="molecule type" value="Genomic_DNA"/>
</dbReference>
<sequence>MLKLTKEQANQHRKADELVTSSTPLSSAEVEFVLTHWQEASNITNPLDSAFFTPLPLAKELGLHVQGARVIDLCAGIGSLAWGYRCRYVNDWELDKPPLELVCVEKNPDYVAVGQRLLPDATWILGDVFDVLTMGLGQFDAALSNPPFGRAARSRRRAPRYRGPLMEFHVIDVAAHLARQGAFIIPQVSAPFSYSGAKKPVWDRPAAYRRFEVQAGIELGCGIGVDTTQYTASWHGVRPCVEIVRADFTAPPTRRLSAQLASAVSAAASAEREWFMPEALF</sequence>
<dbReference type="CDD" id="cd02440">
    <property type="entry name" value="AdoMet_MTases"/>
    <property type="match status" value="1"/>
</dbReference>
<reference evidence="2 3" key="1">
    <citation type="journal article" date="2019" name="Int. J. Syst. Evol. Microbiol.">
        <title>The Global Catalogue of Microorganisms (GCM) 10K type strain sequencing project: providing services to taxonomists for standard genome sequencing and annotation.</title>
        <authorList>
            <consortium name="The Broad Institute Genomics Platform"/>
            <consortium name="The Broad Institute Genome Sequencing Center for Infectious Disease"/>
            <person name="Wu L."/>
            <person name="Ma J."/>
        </authorList>
    </citation>
    <scope>NUCLEOTIDE SEQUENCE [LARGE SCALE GENOMIC DNA]</scope>
    <source>
        <strain evidence="2 3">JCM 13929</strain>
    </source>
</reference>
<gene>
    <name evidence="2" type="ORF">GCM10009733_020470</name>
</gene>
<dbReference type="SUPFAM" id="SSF53335">
    <property type="entry name" value="S-adenosyl-L-methionine-dependent methyltransferases"/>
    <property type="match status" value="1"/>
</dbReference>
<comment type="caution">
    <text evidence="2">The sequence shown here is derived from an EMBL/GenBank/DDBJ whole genome shotgun (WGS) entry which is preliminary data.</text>
</comment>
<feature type="region of interest" description="Disordered" evidence="1">
    <location>
        <begin position="1"/>
        <end position="20"/>
    </location>
</feature>
<keyword evidence="3" id="KW-1185">Reference proteome</keyword>
<accession>A0ABN2EZE5</accession>
<proteinExistence type="predicted"/>
<dbReference type="PROSITE" id="PS00092">
    <property type="entry name" value="N6_MTASE"/>
    <property type="match status" value="1"/>
</dbReference>
<protein>
    <recommendedName>
        <fullName evidence="4">Methyltransferase</fullName>
    </recommendedName>
</protein>
<dbReference type="Proteomes" id="UP001500064">
    <property type="component" value="Unassembled WGS sequence"/>
</dbReference>
<name>A0ABN2EZE5_9ACTN</name>